<dbReference type="Proteomes" id="UP000029448">
    <property type="component" value="Unassembled WGS sequence"/>
</dbReference>
<keyword evidence="7" id="KW-0732">Signal</keyword>
<dbReference type="PANTHER" id="PTHR11409:SF43">
    <property type="entry name" value="ADENOSINE DEAMINASE"/>
    <property type="match status" value="1"/>
</dbReference>
<evidence type="ECO:0000256" key="2">
    <source>
        <dbReference type="ARBA" id="ARBA00006676"/>
    </source>
</evidence>
<dbReference type="GO" id="GO:0005829">
    <property type="term" value="C:cytosol"/>
    <property type="evidence" value="ECO:0007669"/>
    <property type="project" value="TreeGrafter"/>
</dbReference>
<evidence type="ECO:0000256" key="5">
    <source>
        <dbReference type="ARBA" id="ARBA00022801"/>
    </source>
</evidence>
<keyword evidence="10" id="KW-1185">Reference proteome</keyword>
<reference evidence="9 10" key="1">
    <citation type="submission" date="2014-06" db="EMBL/GenBank/DDBJ databases">
        <title>Functional and comparative genomic analyses of the Drosophila gut microbiota identify candidate symbiosis factors.</title>
        <authorList>
            <person name="Newell P.D."/>
            <person name="Chaston J.M."/>
            <person name="Douglas A.E."/>
        </authorList>
    </citation>
    <scope>NUCLEOTIDE SEQUENCE [LARGE SCALE GENOMIC DNA]</scope>
    <source>
        <strain evidence="9 10">DmCS_006</strain>
    </source>
</reference>
<dbReference type="RefSeq" id="WP_035380027.1">
    <property type="nucleotide sequence ID" value="NZ_JACAOJ010000028.1"/>
</dbReference>
<evidence type="ECO:0000256" key="7">
    <source>
        <dbReference type="SAM" id="SignalP"/>
    </source>
</evidence>
<keyword evidence="6" id="KW-0862">Zinc</keyword>
<dbReference type="AlphaFoldDB" id="A0A094YP16"/>
<dbReference type="GO" id="GO:0004000">
    <property type="term" value="F:adenosine deaminase activity"/>
    <property type="evidence" value="ECO:0007669"/>
    <property type="project" value="UniProtKB-ARBA"/>
</dbReference>
<evidence type="ECO:0000256" key="3">
    <source>
        <dbReference type="ARBA" id="ARBA00012784"/>
    </source>
</evidence>
<dbReference type="EMBL" id="JOKM01000069">
    <property type="protein sequence ID" value="KGB23122.1"/>
    <property type="molecule type" value="Genomic_DNA"/>
</dbReference>
<dbReference type="GO" id="GO:0046103">
    <property type="term" value="P:inosine biosynthetic process"/>
    <property type="evidence" value="ECO:0007669"/>
    <property type="project" value="TreeGrafter"/>
</dbReference>
<dbReference type="PANTHER" id="PTHR11409">
    <property type="entry name" value="ADENOSINE DEAMINASE"/>
    <property type="match status" value="1"/>
</dbReference>
<dbReference type="GO" id="GO:0046872">
    <property type="term" value="F:metal ion binding"/>
    <property type="evidence" value="ECO:0007669"/>
    <property type="project" value="UniProtKB-KW"/>
</dbReference>
<gene>
    <name evidence="9" type="ORF">AtDm6_1770</name>
</gene>
<evidence type="ECO:0000256" key="1">
    <source>
        <dbReference type="ARBA" id="ARBA00001947"/>
    </source>
</evidence>
<comment type="cofactor">
    <cofactor evidence="1">
        <name>Zn(2+)</name>
        <dbReference type="ChEBI" id="CHEBI:29105"/>
    </cofactor>
</comment>
<dbReference type="EC" id="3.5.4.4" evidence="3"/>
<organism evidence="9 10">
    <name type="scientific">Acetobacter tropicalis</name>
    <dbReference type="NCBI Taxonomy" id="104102"/>
    <lineage>
        <taxon>Bacteria</taxon>
        <taxon>Pseudomonadati</taxon>
        <taxon>Pseudomonadota</taxon>
        <taxon>Alphaproteobacteria</taxon>
        <taxon>Acetobacterales</taxon>
        <taxon>Acetobacteraceae</taxon>
        <taxon>Acetobacter</taxon>
    </lineage>
</organism>
<dbReference type="InterPro" id="IPR032466">
    <property type="entry name" value="Metal_Hydrolase"/>
</dbReference>
<evidence type="ECO:0000259" key="8">
    <source>
        <dbReference type="Pfam" id="PF00962"/>
    </source>
</evidence>
<dbReference type="InterPro" id="IPR006330">
    <property type="entry name" value="Ado/ade_deaminase"/>
</dbReference>
<protein>
    <recommendedName>
        <fullName evidence="3">adenosine deaminase</fullName>
        <ecNumber evidence="3">3.5.4.4</ecNumber>
    </recommendedName>
</protein>
<feature type="domain" description="Adenosine deaminase" evidence="8">
    <location>
        <begin position="160"/>
        <end position="450"/>
    </location>
</feature>
<accession>A0A094YP16</accession>
<keyword evidence="4" id="KW-0479">Metal-binding</keyword>
<comment type="caution">
    <text evidence="9">The sequence shown here is derived from an EMBL/GenBank/DDBJ whole genome shotgun (WGS) entry which is preliminary data.</text>
</comment>
<dbReference type="PATRIC" id="fig|104102.7.peg.1749"/>
<dbReference type="GO" id="GO:0006154">
    <property type="term" value="P:adenosine catabolic process"/>
    <property type="evidence" value="ECO:0007669"/>
    <property type="project" value="TreeGrafter"/>
</dbReference>
<feature type="chain" id="PRO_5001904118" description="adenosine deaminase" evidence="7">
    <location>
        <begin position="23"/>
        <end position="507"/>
    </location>
</feature>
<evidence type="ECO:0000256" key="4">
    <source>
        <dbReference type="ARBA" id="ARBA00022723"/>
    </source>
</evidence>
<dbReference type="InterPro" id="IPR001365">
    <property type="entry name" value="A_deaminase_dom"/>
</dbReference>
<dbReference type="GeneID" id="89478903"/>
<sequence>MFLRSLLLACAVLTTPFSLCQAATSDEQKTAHMFSTLQTDPVRLAVFMRQFPKGADLHNHLVGAIYAESYLKWAAQDGLCVSVEQGTILPRACTSTPAKGEKPATDLPSDETAENRMIDALSMRDFVPTANDRSGHDHFFASFAGFGSATEKHAGDSLAEALDRAAQDHITYVELMISPGLGGMIASGNAHPLHGENYEQAMKTLQADLPKLVAQARHETDDMEQQAQHVLHCGTPQAHPGCAVTVHYLYQTLRTVAPSAVFAQLYAGYEMAHTDPRFVGVNFVCPEDDPIAMRDYDQHMRMFQALNAVYPDIKLSLHAGELTPGLVPPEGLTHHIRSAIEVANARRIGHGVDIMWENDATGLLKEMAQKKVMVEINLTSNDIILNIKGKAHPFAMYRRAGVPVALSTDDEGVSRGDLTQEYLRAATTWPLTYQELKQLSRNGLIYSFIPGASLWQDGYIVSACRASETSQCRSFLATSEKARLQMALENNFKQFEADTAHNTLLAN</sequence>
<evidence type="ECO:0000313" key="9">
    <source>
        <dbReference type="EMBL" id="KGB23122.1"/>
    </source>
</evidence>
<proteinExistence type="inferred from homology"/>
<comment type="similarity">
    <text evidence="2">Belongs to the metallo-dependent hydrolases superfamily. Adenosine and AMP deaminases family.</text>
</comment>
<evidence type="ECO:0000313" key="10">
    <source>
        <dbReference type="Proteomes" id="UP000029448"/>
    </source>
</evidence>
<name>A0A094YP16_9PROT</name>
<feature type="signal peptide" evidence="7">
    <location>
        <begin position="1"/>
        <end position="22"/>
    </location>
</feature>
<dbReference type="Gene3D" id="3.20.20.140">
    <property type="entry name" value="Metal-dependent hydrolases"/>
    <property type="match status" value="1"/>
</dbReference>
<keyword evidence="5 9" id="KW-0378">Hydrolase</keyword>
<dbReference type="STRING" id="104102.AtDm6_1770"/>
<dbReference type="SUPFAM" id="SSF51556">
    <property type="entry name" value="Metallo-dependent hydrolases"/>
    <property type="match status" value="1"/>
</dbReference>
<dbReference type="Pfam" id="PF00962">
    <property type="entry name" value="A_deaminase"/>
    <property type="match status" value="1"/>
</dbReference>
<dbReference type="GO" id="GO:0043103">
    <property type="term" value="P:hypoxanthine salvage"/>
    <property type="evidence" value="ECO:0007669"/>
    <property type="project" value="TreeGrafter"/>
</dbReference>
<evidence type="ECO:0000256" key="6">
    <source>
        <dbReference type="ARBA" id="ARBA00022833"/>
    </source>
</evidence>